<evidence type="ECO:0000313" key="2">
    <source>
        <dbReference type="Proteomes" id="UP000314294"/>
    </source>
</evidence>
<organism evidence="1 2">
    <name type="scientific">Liparis tanakae</name>
    <name type="common">Tanaka's snailfish</name>
    <dbReference type="NCBI Taxonomy" id="230148"/>
    <lineage>
        <taxon>Eukaryota</taxon>
        <taxon>Metazoa</taxon>
        <taxon>Chordata</taxon>
        <taxon>Craniata</taxon>
        <taxon>Vertebrata</taxon>
        <taxon>Euteleostomi</taxon>
        <taxon>Actinopterygii</taxon>
        <taxon>Neopterygii</taxon>
        <taxon>Teleostei</taxon>
        <taxon>Neoteleostei</taxon>
        <taxon>Acanthomorphata</taxon>
        <taxon>Eupercaria</taxon>
        <taxon>Perciformes</taxon>
        <taxon>Cottioidei</taxon>
        <taxon>Cottales</taxon>
        <taxon>Liparidae</taxon>
        <taxon>Liparis</taxon>
    </lineage>
</organism>
<keyword evidence="2" id="KW-1185">Reference proteome</keyword>
<accession>A0A4Z2EYU3</accession>
<reference evidence="1 2" key="1">
    <citation type="submission" date="2019-03" db="EMBL/GenBank/DDBJ databases">
        <title>First draft genome of Liparis tanakae, snailfish: a comprehensive survey of snailfish specific genes.</title>
        <authorList>
            <person name="Kim W."/>
            <person name="Song I."/>
            <person name="Jeong J.-H."/>
            <person name="Kim D."/>
            <person name="Kim S."/>
            <person name="Ryu S."/>
            <person name="Song J.Y."/>
            <person name="Lee S.K."/>
        </authorList>
    </citation>
    <scope>NUCLEOTIDE SEQUENCE [LARGE SCALE GENOMIC DNA]</scope>
    <source>
        <tissue evidence="1">Muscle</tissue>
    </source>
</reference>
<dbReference type="Proteomes" id="UP000314294">
    <property type="component" value="Unassembled WGS sequence"/>
</dbReference>
<protein>
    <submittedName>
        <fullName evidence="1">Uncharacterized protein</fullName>
    </submittedName>
</protein>
<evidence type="ECO:0000313" key="1">
    <source>
        <dbReference type="EMBL" id="TNN33938.1"/>
    </source>
</evidence>
<gene>
    <name evidence="1" type="ORF">EYF80_055898</name>
</gene>
<sequence>MSGAGRRVLRDTDYCCSHGHRGSPPFALSLSSFAHQSTCGRLTPALPKTLGLEGRGDRNPSAYYVAFHGGLEGRAVSDADLVTLS</sequence>
<proteinExistence type="predicted"/>
<name>A0A4Z2EYU3_9TELE</name>
<comment type="caution">
    <text evidence="1">The sequence shown here is derived from an EMBL/GenBank/DDBJ whole genome shotgun (WGS) entry which is preliminary data.</text>
</comment>
<dbReference type="AlphaFoldDB" id="A0A4Z2EYU3"/>
<dbReference type="EMBL" id="SRLO01002083">
    <property type="protein sequence ID" value="TNN33938.1"/>
    <property type="molecule type" value="Genomic_DNA"/>
</dbReference>